<feature type="compositionally biased region" description="Polar residues" evidence="1">
    <location>
        <begin position="7"/>
        <end position="22"/>
    </location>
</feature>
<evidence type="ECO:0000313" key="3">
    <source>
        <dbReference type="Proteomes" id="UP001189429"/>
    </source>
</evidence>
<dbReference type="EMBL" id="CAUYUJ010020571">
    <property type="protein sequence ID" value="CAK0899240.1"/>
    <property type="molecule type" value="Genomic_DNA"/>
</dbReference>
<name>A0ABN9XI25_9DINO</name>
<reference evidence="2" key="1">
    <citation type="submission" date="2023-10" db="EMBL/GenBank/DDBJ databases">
        <authorList>
            <person name="Chen Y."/>
            <person name="Shah S."/>
            <person name="Dougan E. K."/>
            <person name="Thang M."/>
            <person name="Chan C."/>
        </authorList>
    </citation>
    <scope>NUCLEOTIDE SEQUENCE [LARGE SCALE GENOMIC DNA]</scope>
</reference>
<gene>
    <name evidence="2" type="ORF">PCOR1329_LOCUS76805</name>
</gene>
<accession>A0ABN9XI25</accession>
<evidence type="ECO:0000256" key="1">
    <source>
        <dbReference type="SAM" id="MobiDB-lite"/>
    </source>
</evidence>
<comment type="caution">
    <text evidence="2">The sequence shown here is derived from an EMBL/GenBank/DDBJ whole genome shotgun (WGS) entry which is preliminary data.</text>
</comment>
<proteinExistence type="predicted"/>
<keyword evidence="3" id="KW-1185">Reference proteome</keyword>
<dbReference type="Proteomes" id="UP001189429">
    <property type="component" value="Unassembled WGS sequence"/>
</dbReference>
<organism evidence="2 3">
    <name type="scientific">Prorocentrum cordatum</name>
    <dbReference type="NCBI Taxonomy" id="2364126"/>
    <lineage>
        <taxon>Eukaryota</taxon>
        <taxon>Sar</taxon>
        <taxon>Alveolata</taxon>
        <taxon>Dinophyceae</taxon>
        <taxon>Prorocentrales</taxon>
        <taxon>Prorocentraceae</taxon>
        <taxon>Prorocentrum</taxon>
    </lineage>
</organism>
<feature type="region of interest" description="Disordered" evidence="1">
    <location>
        <begin position="1"/>
        <end position="22"/>
    </location>
</feature>
<sequence length="242" mass="27662">MPPPSAPTQHPSNSSTADASTKSMSYLHERTAAWAERWIPSIFMGAGYHNYNDWMEWCVPYATAVLRRPQFDANFCIDDFTGNLNARRDMAVDICESAWQRSECSRDRRLHVISDPEPSAVVQRDLEEEAAEHRTRRRWLEREGPSRDEDRWLPDDVSGDQAHVLRHELFGLDEWQESLAAGWSILRGHLARSPPTLLWPALKTLAGACTTSHRMHVYPIKLPCLYGCSLKESAHNIDDISH</sequence>
<evidence type="ECO:0000313" key="2">
    <source>
        <dbReference type="EMBL" id="CAK0899240.1"/>
    </source>
</evidence>
<protein>
    <submittedName>
        <fullName evidence="2">Uncharacterized protein</fullName>
    </submittedName>
</protein>